<dbReference type="InterPro" id="IPR009019">
    <property type="entry name" value="KH_sf_prok-type"/>
</dbReference>
<dbReference type="Pfam" id="PF01926">
    <property type="entry name" value="MMR_HSR1"/>
    <property type="match status" value="1"/>
</dbReference>
<evidence type="ECO:0000256" key="6">
    <source>
        <dbReference type="SAM" id="MobiDB-lite"/>
    </source>
</evidence>
<sequence length="420" mass="46603">MASAARALGWGEGLAQWRRVALLGLPSLRSQQPAPTIPFYSTYLSRKLRKQQQHQAVVVEKDRDRDRDREPKRSIKGLRVGLIGAPNAGKSALTNVLLGRKVTAVSGKVNTTTSQTFGVVTSRRVAGHLQVNESEQERSEEKSNECSPEVTTRLMIFDTPGVVDHKHYRNMRQRERVSDAYATAALCDALVFVVDAERQLRKPDPRVERLVVEYRREVEGFGSGDAGGQAAAMPKSVLAMNKVDLVRGSRRGDLLDLARRLNDLGSFDQIFMVSSLKGTGTEDLLAYLRSVSVPHRTEEAVGHGGGAGGTGWLSQCEDEESSHDHSSYAVELVKEQVYRRLNGEIPYVLKIKPVSTKFLRDGSLRIEQDLLVNHMKKKKIVVGRKGQAIGQIGCRARAELEKQLGLKVHLILNVKVRKQD</sequence>
<keyword evidence="9" id="KW-1185">Reference proteome</keyword>
<dbReference type="Gene3D" id="3.30.300.20">
    <property type="match status" value="1"/>
</dbReference>
<feature type="compositionally biased region" description="Basic and acidic residues" evidence="6">
    <location>
        <begin position="59"/>
        <end position="73"/>
    </location>
</feature>
<comment type="similarity">
    <text evidence="1">Belongs to the TRAFAC class TrmE-Era-EngA-EngB-Septin-like GTPase superfamily. Era GTPase family.</text>
</comment>
<name>A0AAX4PLW1_9CHLO</name>
<dbReference type="GO" id="GO:0000028">
    <property type="term" value="P:ribosomal small subunit assembly"/>
    <property type="evidence" value="ECO:0007669"/>
    <property type="project" value="TreeGrafter"/>
</dbReference>
<dbReference type="InterPro" id="IPR006073">
    <property type="entry name" value="GTP-bd"/>
</dbReference>
<proteinExistence type="inferred from homology"/>
<keyword evidence="2" id="KW-0547">Nucleotide-binding</keyword>
<evidence type="ECO:0000256" key="4">
    <source>
        <dbReference type="ARBA" id="ARBA00023134"/>
    </source>
</evidence>
<keyword evidence="4" id="KW-0342">GTP-binding</keyword>
<dbReference type="AlphaFoldDB" id="A0AAX4PLW1"/>
<dbReference type="PANTHER" id="PTHR42698">
    <property type="entry name" value="GTPASE ERA"/>
    <property type="match status" value="1"/>
</dbReference>
<dbReference type="PANTHER" id="PTHR42698:SF1">
    <property type="entry name" value="GTPASE ERA, MITOCHONDRIAL"/>
    <property type="match status" value="1"/>
</dbReference>
<evidence type="ECO:0000256" key="3">
    <source>
        <dbReference type="ARBA" id="ARBA00022884"/>
    </source>
</evidence>
<dbReference type="Proteomes" id="UP001472866">
    <property type="component" value="Chromosome 19"/>
</dbReference>
<evidence type="ECO:0000313" key="9">
    <source>
        <dbReference type="Proteomes" id="UP001472866"/>
    </source>
</evidence>
<evidence type="ECO:0000256" key="2">
    <source>
        <dbReference type="ARBA" id="ARBA00022741"/>
    </source>
</evidence>
<dbReference type="PROSITE" id="PS50823">
    <property type="entry name" value="KH_TYPE_2"/>
    <property type="match status" value="1"/>
</dbReference>
<feature type="domain" description="KH type-2" evidence="7">
    <location>
        <begin position="341"/>
        <end position="418"/>
    </location>
</feature>
<evidence type="ECO:0000256" key="5">
    <source>
        <dbReference type="PROSITE-ProRule" id="PRU00118"/>
    </source>
</evidence>
<dbReference type="InterPro" id="IPR015946">
    <property type="entry name" value="KH_dom-like_a/b"/>
</dbReference>
<dbReference type="InterPro" id="IPR027417">
    <property type="entry name" value="P-loop_NTPase"/>
</dbReference>
<dbReference type="Pfam" id="PF07650">
    <property type="entry name" value="KH_2"/>
    <property type="match status" value="1"/>
</dbReference>
<gene>
    <name evidence="8" type="ORF">HKI87_19g89540</name>
</gene>
<dbReference type="InterPro" id="IPR004044">
    <property type="entry name" value="KH_dom_type_2"/>
</dbReference>
<dbReference type="InterPro" id="IPR005662">
    <property type="entry name" value="GTPase_Era-like"/>
</dbReference>
<dbReference type="GO" id="GO:0005525">
    <property type="term" value="F:GTP binding"/>
    <property type="evidence" value="ECO:0007669"/>
    <property type="project" value="UniProtKB-KW"/>
</dbReference>
<keyword evidence="3 5" id="KW-0694">RNA-binding</keyword>
<evidence type="ECO:0000256" key="1">
    <source>
        <dbReference type="ARBA" id="ARBA00007921"/>
    </source>
</evidence>
<evidence type="ECO:0000259" key="7">
    <source>
        <dbReference type="PROSITE" id="PS50823"/>
    </source>
</evidence>
<evidence type="ECO:0000313" key="8">
    <source>
        <dbReference type="EMBL" id="WZN67379.1"/>
    </source>
</evidence>
<dbReference type="CDD" id="cd22534">
    <property type="entry name" value="KH-II_Era"/>
    <property type="match status" value="1"/>
</dbReference>
<dbReference type="InterPro" id="IPR005225">
    <property type="entry name" value="Small_GTP-bd"/>
</dbReference>
<dbReference type="EMBL" id="CP151519">
    <property type="protein sequence ID" value="WZN67379.1"/>
    <property type="molecule type" value="Genomic_DNA"/>
</dbReference>
<organism evidence="8 9">
    <name type="scientific">Chloropicon roscoffensis</name>
    <dbReference type="NCBI Taxonomy" id="1461544"/>
    <lineage>
        <taxon>Eukaryota</taxon>
        <taxon>Viridiplantae</taxon>
        <taxon>Chlorophyta</taxon>
        <taxon>Chloropicophyceae</taxon>
        <taxon>Chloropicales</taxon>
        <taxon>Chloropicaceae</taxon>
        <taxon>Chloropicon</taxon>
    </lineage>
</organism>
<dbReference type="SUPFAM" id="SSF54814">
    <property type="entry name" value="Prokaryotic type KH domain (KH-domain type II)"/>
    <property type="match status" value="1"/>
</dbReference>
<reference evidence="8 9" key="1">
    <citation type="submission" date="2024-03" db="EMBL/GenBank/DDBJ databases">
        <title>Complete genome sequence of the green alga Chloropicon roscoffensis RCC1871.</title>
        <authorList>
            <person name="Lemieux C."/>
            <person name="Pombert J.-F."/>
            <person name="Otis C."/>
            <person name="Turmel M."/>
        </authorList>
    </citation>
    <scope>NUCLEOTIDE SEQUENCE [LARGE SCALE GENOMIC DNA]</scope>
    <source>
        <strain evidence="8 9">RCC1871</strain>
    </source>
</reference>
<dbReference type="GO" id="GO:0019843">
    <property type="term" value="F:rRNA binding"/>
    <property type="evidence" value="ECO:0007669"/>
    <property type="project" value="TreeGrafter"/>
</dbReference>
<protein>
    <submittedName>
        <fullName evidence="8">GTP-binding protein ERG</fullName>
    </submittedName>
</protein>
<dbReference type="GO" id="GO:0043024">
    <property type="term" value="F:ribosomal small subunit binding"/>
    <property type="evidence" value="ECO:0007669"/>
    <property type="project" value="TreeGrafter"/>
</dbReference>
<dbReference type="SUPFAM" id="SSF52540">
    <property type="entry name" value="P-loop containing nucleoside triphosphate hydrolases"/>
    <property type="match status" value="1"/>
</dbReference>
<dbReference type="NCBIfam" id="TIGR00231">
    <property type="entry name" value="small_GTP"/>
    <property type="match status" value="1"/>
</dbReference>
<dbReference type="Gene3D" id="3.40.50.300">
    <property type="entry name" value="P-loop containing nucleotide triphosphate hydrolases"/>
    <property type="match status" value="1"/>
</dbReference>
<accession>A0AAX4PLW1</accession>
<feature type="region of interest" description="Disordered" evidence="6">
    <location>
        <begin position="54"/>
        <end position="73"/>
    </location>
</feature>